<accession>A0AAU7LZ80</accession>
<dbReference type="GO" id="GO:0003887">
    <property type="term" value="F:DNA-directed DNA polymerase activity"/>
    <property type="evidence" value="ECO:0007669"/>
    <property type="project" value="InterPro"/>
</dbReference>
<dbReference type="GO" id="GO:0006270">
    <property type="term" value="P:DNA replication initiation"/>
    <property type="evidence" value="ECO:0007669"/>
    <property type="project" value="InterPro"/>
</dbReference>
<dbReference type="InterPro" id="IPR000525">
    <property type="entry name" value="Initiator_Rep_WH1"/>
</dbReference>
<dbReference type="InterPro" id="IPR036388">
    <property type="entry name" value="WH-like_DNA-bd_sf"/>
</dbReference>
<sequence length="468" mass="52716">MTLKTKAPSKQSSHSKESTLLIKEAEFQASLFPAIEFPNAYRKAVQVVHSIPLNNMTLVLRKMLNAWIKNAIDTEVDKDGYWSINIAEMAGDLGFDSNNHQHLREAAMELMKIVFEFDVLATQHPTPKLRKLTDWDAATLFPNVKQRSGKLLYQINHELQERVLQPKMYAMIDLNVIGRFKRSSSVAIYEHCVRFVNIGATTPVHWTVLRSIVLGRAEVPKTYEEFKHFNNKILRPSMVEMNSLADINVEMKLTKEGRQVTTVQFIVSRKNDVARQDVDPSNEEAMKAIGELVLFGLSQSEAKKMLKAYPAQRVLAALAYTKDRIANKNASVIENPAAYLRNAVAMGYGANEDLALAGEMHDAQIKHEPSPPASPSGAGEKSSSQNKLVDAFMMKQAKEAQAYFNEFGPAEQDALAERYNAQQDIRGFRIKKGKPFKGAQSAFLRWLAQDTWGQPSTEDFLEFAQTMF</sequence>
<gene>
    <name evidence="4" type="ORF">ABLV49_22685</name>
</gene>
<evidence type="ECO:0000259" key="3">
    <source>
        <dbReference type="Pfam" id="PF01051"/>
    </source>
</evidence>
<reference evidence="4" key="1">
    <citation type="submission" date="2024-05" db="EMBL/GenBank/DDBJ databases">
        <authorList>
            <person name="Bunk B."/>
            <person name="Swiderski J."/>
            <person name="Sproer C."/>
            <person name="Thiel V."/>
        </authorList>
    </citation>
    <scope>NUCLEOTIDE SEQUENCE</scope>
    <source>
        <strain evidence="4">DSM 17735</strain>
        <plasmid evidence="4">p2</plasmid>
    </source>
</reference>
<dbReference type="Pfam" id="PF21205">
    <property type="entry name" value="Rep3_C"/>
    <property type="match status" value="1"/>
</dbReference>
<geneLocation type="plasmid" evidence="4">
    <name>p2</name>
</geneLocation>
<dbReference type="AlphaFoldDB" id="A0AAU7LZ80"/>
<dbReference type="SUPFAM" id="SSF46785">
    <property type="entry name" value="Winged helix' DNA-binding domain"/>
    <property type="match status" value="1"/>
</dbReference>
<evidence type="ECO:0000313" key="4">
    <source>
        <dbReference type="EMBL" id="XBP72830.1"/>
    </source>
</evidence>
<feature type="compositionally biased region" description="Low complexity" evidence="2">
    <location>
        <begin position="375"/>
        <end position="384"/>
    </location>
</feature>
<dbReference type="EMBL" id="CP157677">
    <property type="protein sequence ID" value="XBP72830.1"/>
    <property type="molecule type" value="Genomic_DNA"/>
</dbReference>
<dbReference type="Pfam" id="PF01051">
    <property type="entry name" value="Rep3_N"/>
    <property type="match status" value="1"/>
</dbReference>
<evidence type="ECO:0000256" key="1">
    <source>
        <dbReference type="ARBA" id="ARBA00038283"/>
    </source>
</evidence>
<keyword evidence="4" id="KW-0614">Plasmid</keyword>
<evidence type="ECO:0000256" key="2">
    <source>
        <dbReference type="SAM" id="MobiDB-lite"/>
    </source>
</evidence>
<proteinExistence type="inferred from homology"/>
<protein>
    <submittedName>
        <fullName evidence="4">Replication initiation protein</fullName>
    </submittedName>
</protein>
<dbReference type="Gene3D" id="1.10.10.10">
    <property type="entry name" value="Winged helix-like DNA-binding domain superfamily/Winged helix DNA-binding domain"/>
    <property type="match status" value="1"/>
</dbReference>
<name>A0AAU7LZ80_9BURK</name>
<feature type="region of interest" description="Disordered" evidence="2">
    <location>
        <begin position="364"/>
        <end position="385"/>
    </location>
</feature>
<dbReference type="RefSeq" id="WP_349282613.1">
    <property type="nucleotide sequence ID" value="NZ_CBCSCU010000070.1"/>
</dbReference>
<dbReference type="InterPro" id="IPR036390">
    <property type="entry name" value="WH_DNA-bd_sf"/>
</dbReference>
<feature type="domain" description="Initiator Rep protein WH1" evidence="3">
    <location>
        <begin position="46"/>
        <end position="192"/>
    </location>
</feature>
<organism evidence="4">
    <name type="scientific">Polaromonas hydrogenivorans</name>
    <dbReference type="NCBI Taxonomy" id="335476"/>
    <lineage>
        <taxon>Bacteria</taxon>
        <taxon>Pseudomonadati</taxon>
        <taxon>Pseudomonadota</taxon>
        <taxon>Betaproteobacteria</taxon>
        <taxon>Burkholderiales</taxon>
        <taxon>Comamonadaceae</taxon>
        <taxon>Polaromonas</taxon>
    </lineage>
</organism>
<comment type="similarity">
    <text evidence="1">Belongs to the initiator RepB protein family.</text>
</comment>